<dbReference type="PROSITE" id="PS00455">
    <property type="entry name" value="AMP_BINDING"/>
    <property type="match status" value="1"/>
</dbReference>
<dbReference type="PANTHER" id="PTHR43201:SF5">
    <property type="entry name" value="MEDIUM-CHAIN ACYL-COA LIGASE ACSF2, MITOCHONDRIAL"/>
    <property type="match status" value="1"/>
</dbReference>
<dbReference type="Pfam" id="PF13193">
    <property type="entry name" value="AMP-binding_C"/>
    <property type="match status" value="1"/>
</dbReference>
<dbReference type="Proteomes" id="UP001557485">
    <property type="component" value="Unassembled WGS sequence"/>
</dbReference>
<dbReference type="InterPro" id="IPR045851">
    <property type="entry name" value="AMP-bd_C_sf"/>
</dbReference>
<dbReference type="Pfam" id="PF00501">
    <property type="entry name" value="AMP-binding"/>
    <property type="match status" value="1"/>
</dbReference>
<dbReference type="EMBL" id="JBFRYA010000004">
    <property type="protein sequence ID" value="MEX1668389.1"/>
    <property type="molecule type" value="Genomic_DNA"/>
</dbReference>
<evidence type="ECO:0000256" key="2">
    <source>
        <dbReference type="ARBA" id="ARBA00022598"/>
    </source>
</evidence>
<keyword evidence="6" id="KW-1185">Reference proteome</keyword>
<dbReference type="RefSeq" id="WP_368380674.1">
    <property type="nucleotide sequence ID" value="NZ_JBFRYA010000004.1"/>
</dbReference>
<keyword evidence="2" id="KW-0436">Ligase</keyword>
<feature type="domain" description="AMP-dependent synthetase/ligase" evidence="3">
    <location>
        <begin position="30"/>
        <end position="392"/>
    </location>
</feature>
<gene>
    <name evidence="5" type="ORF">AB4876_05665</name>
</gene>
<dbReference type="PANTHER" id="PTHR43201">
    <property type="entry name" value="ACYL-COA SYNTHETASE"/>
    <property type="match status" value="1"/>
</dbReference>
<accession>A0ABV3U394</accession>
<evidence type="ECO:0000256" key="1">
    <source>
        <dbReference type="ARBA" id="ARBA00006432"/>
    </source>
</evidence>
<protein>
    <submittedName>
        <fullName evidence="5">Class I adenylate-forming enzyme family protein</fullName>
    </submittedName>
</protein>
<name>A0ABV3U394_9GAMM</name>
<dbReference type="InterPro" id="IPR020845">
    <property type="entry name" value="AMP-binding_CS"/>
</dbReference>
<dbReference type="SUPFAM" id="SSF56801">
    <property type="entry name" value="Acetyl-CoA synthetase-like"/>
    <property type="match status" value="1"/>
</dbReference>
<dbReference type="InterPro" id="IPR000873">
    <property type="entry name" value="AMP-dep_synth/lig_dom"/>
</dbReference>
<comment type="caution">
    <text evidence="5">The sequence shown here is derived from an EMBL/GenBank/DDBJ whole genome shotgun (WGS) entry which is preliminary data.</text>
</comment>
<dbReference type="InterPro" id="IPR025110">
    <property type="entry name" value="AMP-bd_C"/>
</dbReference>
<evidence type="ECO:0000259" key="3">
    <source>
        <dbReference type="Pfam" id="PF00501"/>
    </source>
</evidence>
<dbReference type="Gene3D" id="3.30.300.30">
    <property type="match status" value="1"/>
</dbReference>
<organism evidence="5 6">
    <name type="scientific">Zhongshania guokunii</name>
    <dbReference type="NCBI Taxonomy" id="641783"/>
    <lineage>
        <taxon>Bacteria</taxon>
        <taxon>Pseudomonadati</taxon>
        <taxon>Pseudomonadota</taxon>
        <taxon>Gammaproteobacteria</taxon>
        <taxon>Cellvibrionales</taxon>
        <taxon>Spongiibacteraceae</taxon>
        <taxon>Zhongshania</taxon>
    </lineage>
</organism>
<dbReference type="InterPro" id="IPR042099">
    <property type="entry name" value="ANL_N_sf"/>
</dbReference>
<feature type="domain" description="AMP-binding enzyme C-terminal" evidence="4">
    <location>
        <begin position="443"/>
        <end position="519"/>
    </location>
</feature>
<comment type="similarity">
    <text evidence="1">Belongs to the ATP-dependent AMP-binding enzyme family.</text>
</comment>
<reference evidence="5 6" key="1">
    <citation type="journal article" date="2011" name="Int. J. Syst. Evol. Microbiol.">
        <title>Zhongshania antarctica gen. nov., sp. nov. and Zhongshania guokunii sp. nov., gammaproteobacteria respectively isolated from coastal attached (fast) ice and surface seawater of the Antarctic.</title>
        <authorList>
            <person name="Li H.J."/>
            <person name="Zhang X.Y."/>
            <person name="Chen C.X."/>
            <person name="Zhang Y.J."/>
            <person name="Gao Z.M."/>
            <person name="Yu Y."/>
            <person name="Chen X.L."/>
            <person name="Chen B."/>
            <person name="Zhang Y.Z."/>
        </authorList>
    </citation>
    <scope>NUCLEOTIDE SEQUENCE [LARGE SCALE GENOMIC DNA]</scope>
    <source>
        <strain evidence="5 6">ZS6-22T</strain>
    </source>
</reference>
<evidence type="ECO:0000313" key="5">
    <source>
        <dbReference type="EMBL" id="MEX1668389.1"/>
    </source>
</evidence>
<evidence type="ECO:0000259" key="4">
    <source>
        <dbReference type="Pfam" id="PF13193"/>
    </source>
</evidence>
<sequence length="547" mass="59839">MAQSFPLTQSYWQKDISEDLWEVSAGDLLREVAAECPKRIALVDGVEDVHARRRWTYQELLQTAETLARGLLSEFTQGDKIAIVSPNCAEWVLLQHAMSLAGIVLVPVNPAYGEQEVATILSQCDAKAAFYKPEYRGRNLGAMLEKIGEKLACKAISIEALDEFSEGADLSIILPDIPPRSILQIQFTSGTTGVPKGACLHHFGAVNTSRFVAKRAGFPVGGVWVNAMPMFHIAGTVVTSLGTLAQRGTYVIVPGFDPELILDLFETEKGNVSLLVPTMILAMMESPSFAKRNLSSVTTILTGAADVPKELVYRTKEAFNCNLVILFGQTEVNGVVSQTRVEDSAEDQSSTLGLPLPHAEVCLIDPETGEIQPIGEAGEICVRGYQNMLAYYNAEEATKKTIREDGWLCTGDSGVMDERGYIKITGRLKDMIIRGGMNIYPREIEEVLFNHPAINQASVIGIPDPYWGEVIAAIIIPEKGCESPNFDVLFSHCRAHLSPHKSPVKWAIVDDFPLTPSGKVQKFALRDLAVKGDLILHDIDKKSALKA</sequence>
<dbReference type="Gene3D" id="3.40.50.12780">
    <property type="entry name" value="N-terminal domain of ligase-like"/>
    <property type="match status" value="1"/>
</dbReference>
<evidence type="ECO:0000313" key="6">
    <source>
        <dbReference type="Proteomes" id="UP001557485"/>
    </source>
</evidence>
<proteinExistence type="inferred from homology"/>